<organism evidence="2 3">
    <name type="scientific">Nocardia albiluteola</name>
    <dbReference type="NCBI Taxonomy" id="2842303"/>
    <lineage>
        <taxon>Bacteria</taxon>
        <taxon>Bacillati</taxon>
        <taxon>Actinomycetota</taxon>
        <taxon>Actinomycetes</taxon>
        <taxon>Mycobacteriales</taxon>
        <taxon>Nocardiaceae</taxon>
        <taxon>Nocardia</taxon>
    </lineage>
</organism>
<keyword evidence="1" id="KW-1133">Transmembrane helix</keyword>
<reference evidence="2 3" key="1">
    <citation type="submission" date="2021-06" db="EMBL/GenBank/DDBJ databases">
        <title>Actinomycetes sequencing.</title>
        <authorList>
            <person name="Shan Q."/>
        </authorList>
    </citation>
    <scope>NUCLEOTIDE SEQUENCE [LARGE SCALE GENOMIC DNA]</scope>
    <source>
        <strain evidence="2 3">NEAU-G5</strain>
    </source>
</reference>
<name>A0ABS6B6E2_9NOCA</name>
<dbReference type="RefSeq" id="WP_215920178.1">
    <property type="nucleotide sequence ID" value="NZ_JAHKNI010000008.1"/>
</dbReference>
<dbReference type="Proteomes" id="UP000733379">
    <property type="component" value="Unassembled WGS sequence"/>
</dbReference>
<gene>
    <name evidence="2" type="ORF">KO481_24970</name>
</gene>
<evidence type="ECO:0000256" key="1">
    <source>
        <dbReference type="SAM" id="Phobius"/>
    </source>
</evidence>
<protein>
    <recommendedName>
        <fullName evidence="4">DUF1453 domain-containing protein</fullName>
    </recommendedName>
</protein>
<accession>A0ABS6B6E2</accession>
<keyword evidence="1" id="KW-0812">Transmembrane</keyword>
<feature type="transmembrane region" description="Helical" evidence="1">
    <location>
        <begin position="6"/>
        <end position="23"/>
    </location>
</feature>
<evidence type="ECO:0000313" key="2">
    <source>
        <dbReference type="EMBL" id="MBU3064768.1"/>
    </source>
</evidence>
<feature type="transmembrane region" description="Helical" evidence="1">
    <location>
        <begin position="128"/>
        <end position="148"/>
    </location>
</feature>
<comment type="caution">
    <text evidence="2">The sequence shown here is derived from an EMBL/GenBank/DDBJ whole genome shotgun (WGS) entry which is preliminary data.</text>
</comment>
<feature type="transmembrane region" description="Helical" evidence="1">
    <location>
        <begin position="85"/>
        <end position="108"/>
    </location>
</feature>
<keyword evidence="1" id="KW-0472">Membrane</keyword>
<sequence length="182" mass="19540">MSGALQIVLIIAAVGYILVRRMIGEQAEARRMLILPAVLVIIGFSDVSKDVKTPAAVGILMATAVISVAIGALRGASVRISTREGVAFVQYTALTVILWVANVVIKFGANAGLRIIDPHDSAALSNSLMLTLGAGMLFEGLIVLARALRADHRVVWQAGKDGAPHRMSPFLDDIQRNFRDRR</sequence>
<keyword evidence="3" id="KW-1185">Reference proteome</keyword>
<evidence type="ECO:0000313" key="3">
    <source>
        <dbReference type="Proteomes" id="UP000733379"/>
    </source>
</evidence>
<dbReference type="EMBL" id="JAHKNI010000008">
    <property type="protein sequence ID" value="MBU3064768.1"/>
    <property type="molecule type" value="Genomic_DNA"/>
</dbReference>
<feature type="transmembrane region" description="Helical" evidence="1">
    <location>
        <begin position="54"/>
        <end position="73"/>
    </location>
</feature>
<proteinExistence type="predicted"/>
<evidence type="ECO:0008006" key="4">
    <source>
        <dbReference type="Google" id="ProtNLM"/>
    </source>
</evidence>